<keyword evidence="5 7" id="KW-1133">Transmembrane helix</keyword>
<evidence type="ECO:0000313" key="8">
    <source>
        <dbReference type="EMBL" id="MXP26404.1"/>
    </source>
</evidence>
<evidence type="ECO:0000256" key="1">
    <source>
        <dbReference type="ARBA" id="ARBA00004651"/>
    </source>
</evidence>
<keyword evidence="9" id="KW-1185">Reference proteome</keyword>
<dbReference type="Pfam" id="PF04632">
    <property type="entry name" value="FUSC"/>
    <property type="match status" value="1"/>
</dbReference>
<feature type="transmembrane region" description="Helical" evidence="7">
    <location>
        <begin position="12"/>
        <end position="33"/>
    </location>
</feature>
<comment type="caution">
    <text evidence="8">The sequence shown here is derived from an EMBL/GenBank/DDBJ whole genome shotgun (WGS) entry which is preliminary data.</text>
</comment>
<keyword evidence="4 7" id="KW-0812">Transmembrane</keyword>
<sequence>MTGAQIFNRHRAAYFQALRVMIACAVTYSITQITGLHQGFWAIFTVLLVMQGSVGATLRAAIDRLIATIAGAIMGGVAVLLAPPGPLYTGISLVIVAGITSVAASLNPRLRVAGLTAAVVMLTRAPDIPVFTFVTLRIIEIAMGGVVGVLAMRLVLPVQASTVMVNKLGNVLKSIKELLDHQADALEKGEGYSATETNIALRTALASAEEILPDVIQEQTAKLGRPGVSDAIVRTLWRIRNDITHVSRLTDKPYSEGVLQALGESATAFIHAEGRLAEACGASLKSLESIDRDDARKCLFEFESAFKDFRNSQEASNLDFEEVGRIFGLTFALRRLNQDFFDLTDRINERSVLYR</sequence>
<protein>
    <submittedName>
        <fullName evidence="8">FUSC family protein</fullName>
    </submittedName>
</protein>
<evidence type="ECO:0000256" key="3">
    <source>
        <dbReference type="ARBA" id="ARBA00022475"/>
    </source>
</evidence>
<comment type="subcellular location">
    <subcellularLocation>
        <location evidence="1">Cell membrane</location>
        <topology evidence="1">Multi-pass membrane protein</topology>
    </subcellularLocation>
</comment>
<organism evidence="8 9">
    <name type="scientific">Altericroceibacterium indicum</name>
    <dbReference type="NCBI Taxonomy" id="374177"/>
    <lineage>
        <taxon>Bacteria</taxon>
        <taxon>Pseudomonadati</taxon>
        <taxon>Pseudomonadota</taxon>
        <taxon>Alphaproteobacteria</taxon>
        <taxon>Sphingomonadales</taxon>
        <taxon>Erythrobacteraceae</taxon>
        <taxon>Altericroceibacterium</taxon>
    </lineage>
</organism>
<dbReference type="OrthoDB" id="7254882at2"/>
<keyword evidence="6 7" id="KW-0472">Membrane</keyword>
<feature type="transmembrane region" description="Helical" evidence="7">
    <location>
        <begin position="39"/>
        <end position="58"/>
    </location>
</feature>
<reference evidence="8 9" key="1">
    <citation type="submission" date="2019-12" db="EMBL/GenBank/DDBJ databases">
        <title>Genomic-based taxomic classification of the family Erythrobacteraceae.</title>
        <authorList>
            <person name="Xu L."/>
        </authorList>
    </citation>
    <scope>NUCLEOTIDE SEQUENCE [LARGE SCALE GENOMIC DNA]</scope>
    <source>
        <strain evidence="8 9">DSM 18604</strain>
    </source>
</reference>
<evidence type="ECO:0000256" key="6">
    <source>
        <dbReference type="ARBA" id="ARBA00023136"/>
    </source>
</evidence>
<proteinExistence type="predicted"/>
<evidence type="ECO:0000256" key="4">
    <source>
        <dbReference type="ARBA" id="ARBA00022692"/>
    </source>
</evidence>
<evidence type="ECO:0000256" key="2">
    <source>
        <dbReference type="ARBA" id="ARBA00022448"/>
    </source>
</evidence>
<dbReference type="PANTHER" id="PTHR30509:SF9">
    <property type="entry name" value="MULTIDRUG RESISTANCE PROTEIN MDTO"/>
    <property type="match status" value="1"/>
</dbReference>
<name>A0A845A9P5_9SPHN</name>
<dbReference type="GO" id="GO:0005886">
    <property type="term" value="C:plasma membrane"/>
    <property type="evidence" value="ECO:0007669"/>
    <property type="project" value="UniProtKB-SubCell"/>
</dbReference>
<dbReference type="AlphaFoldDB" id="A0A845A9P5"/>
<dbReference type="RefSeq" id="WP_160739582.1">
    <property type="nucleotide sequence ID" value="NZ_WTYQ01000003.1"/>
</dbReference>
<keyword evidence="2" id="KW-0813">Transport</keyword>
<evidence type="ECO:0000256" key="5">
    <source>
        <dbReference type="ARBA" id="ARBA00022989"/>
    </source>
</evidence>
<evidence type="ECO:0000256" key="7">
    <source>
        <dbReference type="SAM" id="Phobius"/>
    </source>
</evidence>
<gene>
    <name evidence="8" type="ORF">GRI39_10180</name>
</gene>
<accession>A0A845A9P5</accession>
<keyword evidence="3" id="KW-1003">Cell membrane</keyword>
<dbReference type="PANTHER" id="PTHR30509">
    <property type="entry name" value="P-HYDROXYBENZOIC ACID EFFLUX PUMP SUBUNIT-RELATED"/>
    <property type="match status" value="1"/>
</dbReference>
<feature type="transmembrane region" description="Helical" evidence="7">
    <location>
        <begin position="88"/>
        <end position="107"/>
    </location>
</feature>
<feature type="transmembrane region" description="Helical" evidence="7">
    <location>
        <begin position="128"/>
        <end position="156"/>
    </location>
</feature>
<feature type="transmembrane region" description="Helical" evidence="7">
    <location>
        <begin position="65"/>
        <end position="82"/>
    </location>
</feature>
<dbReference type="EMBL" id="WTYQ01000003">
    <property type="protein sequence ID" value="MXP26404.1"/>
    <property type="molecule type" value="Genomic_DNA"/>
</dbReference>
<dbReference type="InterPro" id="IPR006726">
    <property type="entry name" value="PHBA_efflux_AaeB/fusaric-R"/>
</dbReference>
<dbReference type="Proteomes" id="UP000460561">
    <property type="component" value="Unassembled WGS sequence"/>
</dbReference>
<evidence type="ECO:0000313" key="9">
    <source>
        <dbReference type="Proteomes" id="UP000460561"/>
    </source>
</evidence>